<dbReference type="EMBL" id="CM007905">
    <property type="protein sequence ID" value="OTF92073.1"/>
    <property type="molecule type" value="Genomic_DNA"/>
</dbReference>
<accession>A0A251S0U0</accession>
<proteinExistence type="predicted"/>
<name>A0A251S0U0_HELAN</name>
<evidence type="ECO:0000313" key="2">
    <source>
        <dbReference type="Proteomes" id="UP000215914"/>
    </source>
</evidence>
<evidence type="ECO:0000313" key="1">
    <source>
        <dbReference type="EMBL" id="OTF92073.1"/>
    </source>
</evidence>
<gene>
    <name evidence="1" type="ORF">HannXRQ_Chr16g0517861</name>
</gene>
<dbReference type="Proteomes" id="UP000215914">
    <property type="component" value="Chromosome 16"/>
</dbReference>
<sequence>MSNIIFFVSNKRVDENAATWFSNICLTLSICIKTNFPMKCGTTREWLRIMK</sequence>
<keyword evidence="2" id="KW-1185">Reference proteome</keyword>
<dbReference type="InParanoid" id="A0A251S0U0"/>
<dbReference type="AlphaFoldDB" id="A0A251S0U0"/>
<protein>
    <submittedName>
        <fullName evidence="1">Uncharacterized protein</fullName>
    </submittedName>
</protein>
<reference evidence="2" key="1">
    <citation type="journal article" date="2017" name="Nature">
        <title>The sunflower genome provides insights into oil metabolism, flowering and Asterid evolution.</title>
        <authorList>
            <person name="Badouin H."/>
            <person name="Gouzy J."/>
            <person name="Grassa C.J."/>
            <person name="Murat F."/>
            <person name="Staton S.E."/>
            <person name="Cottret L."/>
            <person name="Lelandais-Briere C."/>
            <person name="Owens G.L."/>
            <person name="Carrere S."/>
            <person name="Mayjonade B."/>
            <person name="Legrand L."/>
            <person name="Gill N."/>
            <person name="Kane N.C."/>
            <person name="Bowers J.E."/>
            <person name="Hubner S."/>
            <person name="Bellec A."/>
            <person name="Berard A."/>
            <person name="Berges H."/>
            <person name="Blanchet N."/>
            <person name="Boniface M.C."/>
            <person name="Brunel D."/>
            <person name="Catrice O."/>
            <person name="Chaidir N."/>
            <person name="Claudel C."/>
            <person name="Donnadieu C."/>
            <person name="Faraut T."/>
            <person name="Fievet G."/>
            <person name="Helmstetter N."/>
            <person name="King M."/>
            <person name="Knapp S.J."/>
            <person name="Lai Z."/>
            <person name="Le Paslier M.C."/>
            <person name="Lippi Y."/>
            <person name="Lorenzon L."/>
            <person name="Mandel J.R."/>
            <person name="Marage G."/>
            <person name="Marchand G."/>
            <person name="Marquand E."/>
            <person name="Bret-Mestries E."/>
            <person name="Morien E."/>
            <person name="Nambeesan S."/>
            <person name="Nguyen T."/>
            <person name="Pegot-Espagnet P."/>
            <person name="Pouilly N."/>
            <person name="Raftis F."/>
            <person name="Sallet E."/>
            <person name="Schiex T."/>
            <person name="Thomas J."/>
            <person name="Vandecasteele C."/>
            <person name="Vares D."/>
            <person name="Vear F."/>
            <person name="Vautrin S."/>
            <person name="Crespi M."/>
            <person name="Mangin B."/>
            <person name="Burke J.M."/>
            <person name="Salse J."/>
            <person name="Munos S."/>
            <person name="Vincourt P."/>
            <person name="Rieseberg L.H."/>
            <person name="Langlade N.B."/>
        </authorList>
    </citation>
    <scope>NUCLEOTIDE SEQUENCE [LARGE SCALE GENOMIC DNA]</scope>
    <source>
        <strain evidence="2">cv. SF193</strain>
    </source>
</reference>
<organism evidence="1 2">
    <name type="scientific">Helianthus annuus</name>
    <name type="common">Common sunflower</name>
    <dbReference type="NCBI Taxonomy" id="4232"/>
    <lineage>
        <taxon>Eukaryota</taxon>
        <taxon>Viridiplantae</taxon>
        <taxon>Streptophyta</taxon>
        <taxon>Embryophyta</taxon>
        <taxon>Tracheophyta</taxon>
        <taxon>Spermatophyta</taxon>
        <taxon>Magnoliopsida</taxon>
        <taxon>eudicotyledons</taxon>
        <taxon>Gunneridae</taxon>
        <taxon>Pentapetalae</taxon>
        <taxon>asterids</taxon>
        <taxon>campanulids</taxon>
        <taxon>Asterales</taxon>
        <taxon>Asteraceae</taxon>
        <taxon>Asteroideae</taxon>
        <taxon>Heliantheae alliance</taxon>
        <taxon>Heliantheae</taxon>
        <taxon>Helianthus</taxon>
    </lineage>
</organism>